<organism evidence="2 3">
    <name type="scientific">Haloplanus rubicundus</name>
    <dbReference type="NCBI Taxonomy" id="1547898"/>
    <lineage>
        <taxon>Archaea</taxon>
        <taxon>Methanobacteriati</taxon>
        <taxon>Methanobacteriota</taxon>
        <taxon>Stenosarchaea group</taxon>
        <taxon>Halobacteria</taxon>
        <taxon>Halobacteriales</taxon>
        <taxon>Haloferacaceae</taxon>
        <taxon>Haloplanus</taxon>
    </lineage>
</organism>
<keyword evidence="1" id="KW-0812">Transmembrane</keyword>
<dbReference type="AlphaFoldDB" id="A0A345E1E5"/>
<dbReference type="Proteomes" id="UP000253273">
    <property type="component" value="Chromosome"/>
</dbReference>
<sequence length="123" mass="12499">MADARRDGTLAVLTLVALVVVGVRAVGVAPFVRPLAVAVGVAGALGIEWAFLASPALATGWERRGVPVVSAAAVVVVAVVLVPRAPWLVGAVAWGLVTYGSLLGCVLVGWGNPVARVSIRRGR</sequence>
<feature type="transmembrane region" description="Helical" evidence="1">
    <location>
        <begin position="65"/>
        <end position="85"/>
    </location>
</feature>
<dbReference type="KEGG" id="haj:DU500_05915"/>
<dbReference type="EMBL" id="CP031150">
    <property type="protein sequence ID" value="AXG06017.1"/>
    <property type="molecule type" value="Genomic_DNA"/>
</dbReference>
<evidence type="ECO:0000256" key="1">
    <source>
        <dbReference type="SAM" id="Phobius"/>
    </source>
</evidence>
<protein>
    <submittedName>
        <fullName evidence="2">Uncharacterized protein</fullName>
    </submittedName>
</protein>
<dbReference type="RefSeq" id="WP_114585163.1">
    <property type="nucleotide sequence ID" value="NZ_CP031150.1"/>
</dbReference>
<dbReference type="GeneID" id="37282902"/>
<feature type="transmembrane region" description="Helical" evidence="1">
    <location>
        <begin position="35"/>
        <end position="53"/>
    </location>
</feature>
<evidence type="ECO:0000313" key="3">
    <source>
        <dbReference type="Proteomes" id="UP000253273"/>
    </source>
</evidence>
<evidence type="ECO:0000313" key="2">
    <source>
        <dbReference type="EMBL" id="AXG06017.1"/>
    </source>
</evidence>
<dbReference type="OrthoDB" id="386365at2157"/>
<proteinExistence type="predicted"/>
<reference evidence="2 3" key="1">
    <citation type="submission" date="2018-07" db="EMBL/GenBank/DDBJ databases">
        <title>Genome sequences of Haloplanus sp. CBA1113.</title>
        <authorList>
            <person name="Kim Y.B."/>
            <person name="Roh S.W."/>
        </authorList>
    </citation>
    <scope>NUCLEOTIDE SEQUENCE [LARGE SCALE GENOMIC DNA]</scope>
    <source>
        <strain evidence="2 3">CBA1113</strain>
    </source>
</reference>
<feature type="transmembrane region" description="Helical" evidence="1">
    <location>
        <begin position="91"/>
        <end position="111"/>
    </location>
</feature>
<keyword evidence="1" id="KW-0472">Membrane</keyword>
<name>A0A345E1E5_9EURY</name>
<gene>
    <name evidence="2" type="ORF">DU500_05915</name>
</gene>
<keyword evidence="1" id="KW-1133">Transmembrane helix</keyword>
<accession>A0A345E1E5</accession>
<keyword evidence="3" id="KW-1185">Reference proteome</keyword>